<dbReference type="PANTHER" id="PTHR22975">
    <property type="entry name" value="UBIQUITIN SPECIFIC PROTEINASE"/>
    <property type="match status" value="1"/>
</dbReference>
<dbReference type="Pfam" id="PF00642">
    <property type="entry name" value="zf-CCCH"/>
    <property type="match status" value="1"/>
</dbReference>
<feature type="region of interest" description="Disordered" evidence="7">
    <location>
        <begin position="98"/>
        <end position="153"/>
    </location>
</feature>
<dbReference type="InterPro" id="IPR028889">
    <property type="entry name" value="USP"/>
</dbReference>
<dbReference type="InterPro" id="IPR036855">
    <property type="entry name" value="Znf_CCCH_sf"/>
</dbReference>
<feature type="compositionally biased region" description="Low complexity" evidence="7">
    <location>
        <begin position="132"/>
        <end position="149"/>
    </location>
</feature>
<feature type="region of interest" description="Disordered" evidence="7">
    <location>
        <begin position="855"/>
        <end position="876"/>
    </location>
</feature>
<sequence>MEQSYEGGSTGTKHTSKPSTYYHGASSNPAAVNGYYQSDEKYHSPRHNTPNGGHAKPVKGPVGPFYHNMYNPSMQSPYNPAAAMMHMNGRYYNPHIINPPLPPLPPTSPSPASNGSNYVKPTDGNENNHQDTPTYHRTPHHYTQPPTHHSGNNNMEGIKCHRCGEKGHIAPICPTKRAHSHHGYTKHQPRVCKYWLNGHCQKGDDCLFVHGMYPDPNLMYQQGVPMHMMPVPHYKMPPQQAYPLDPNAYYYPPIPQPNYVYDPNAPPPSSNSPAASKSVPSTGVAPQSDPSYEYPNATPTDRYHSSQQVYTGSAPYYGQPVQYDGYNNYAYPGNAATPDNGQGRQYSYQQHPNQQQQGNYYNNPYSAQVREVHAAQYPPPATEPTSRSSSIQSVATSDAASVNPSESKDEEQSTDNAMRSATTTTDNLAIETAIETLAIADLPPPTSSASSSVHKPSLTDSTAAVKGKKKKRNKQSQAASTPFTSSVVDNSAPVSEKGLRNDTGENNCFLNVVVQALYHLETFQDSLAKVDKHTCAGDGRCVYCALTSVFSLLAESGDMSPVSSESLRKVLSAISTSPLPTAEERYKAGSMDDAAEAHETIVRSLHEALTTASTPCNCLVHDVFGLYVGEEASCRQCGMKMETQPYDAMVLHVATEAIKEELAKKPKTSKSFETLLSAVWAVAGSSKKCSGCRHDKVYESSLQLKQVPRMFTLGLTWKNNPAHMATLKLIVSSIDPTINLGRVFPNMVAENLLSAGQGDARLMGMYCFFGHHYMAFIYKAATQEWLSFNDTVVKRVGSQWGDVQKACLENHYQPYVLFYDVEQPKQETGVVQFTIGDFVMSVASEIDQENWRSCHDDTTKATGETQPPIRSQGKVK</sequence>
<dbReference type="EMBL" id="VJMJ01000084">
    <property type="protein sequence ID" value="KAF0737588.1"/>
    <property type="molecule type" value="Genomic_DNA"/>
</dbReference>
<dbReference type="InterPro" id="IPR052398">
    <property type="entry name" value="Ubiquitin_hydrolase_53/54"/>
</dbReference>
<evidence type="ECO:0000313" key="11">
    <source>
        <dbReference type="EMBL" id="KAF0737588.1"/>
    </source>
</evidence>
<keyword evidence="12" id="KW-1185">Reference proteome</keyword>
<feature type="region of interest" description="Disordered" evidence="7">
    <location>
        <begin position="260"/>
        <end position="307"/>
    </location>
</feature>
<dbReference type="Gene3D" id="4.10.1000.10">
    <property type="entry name" value="Zinc finger, CCCH-type"/>
    <property type="match status" value="1"/>
</dbReference>
<feature type="compositionally biased region" description="Polar residues" evidence="7">
    <location>
        <begin position="447"/>
        <end position="462"/>
    </location>
</feature>
<dbReference type="PROSITE" id="PS50158">
    <property type="entry name" value="ZF_CCHC"/>
    <property type="match status" value="1"/>
</dbReference>
<keyword evidence="4" id="KW-0378">Hydrolase</keyword>
<evidence type="ECO:0008006" key="13">
    <source>
        <dbReference type="Google" id="ProtNLM"/>
    </source>
</evidence>
<dbReference type="Pfam" id="PF00443">
    <property type="entry name" value="UCH"/>
    <property type="match status" value="1"/>
</dbReference>
<keyword evidence="5 6" id="KW-0862">Zinc</keyword>
<evidence type="ECO:0000256" key="3">
    <source>
        <dbReference type="ARBA" id="ARBA00022786"/>
    </source>
</evidence>
<feature type="compositionally biased region" description="Polar residues" evidence="7">
    <location>
        <begin position="383"/>
        <end position="405"/>
    </location>
</feature>
<feature type="domain" description="USP" evidence="10">
    <location>
        <begin position="497"/>
        <end position="822"/>
    </location>
</feature>
<gene>
    <name evidence="11" type="ORF">Ae201684_006743</name>
</gene>
<dbReference type="SUPFAM" id="SSF54001">
    <property type="entry name" value="Cysteine proteinases"/>
    <property type="match status" value="1"/>
</dbReference>
<dbReference type="SUPFAM" id="SSF90229">
    <property type="entry name" value="CCCH zinc finger"/>
    <property type="match status" value="1"/>
</dbReference>
<dbReference type="InterPro" id="IPR001394">
    <property type="entry name" value="Peptidase_C19_UCH"/>
</dbReference>
<dbReference type="InterPro" id="IPR001878">
    <property type="entry name" value="Znf_CCHC"/>
</dbReference>
<feature type="compositionally biased region" description="Low complexity" evidence="7">
    <location>
        <begin position="345"/>
        <end position="361"/>
    </location>
</feature>
<dbReference type="GO" id="GO:0016579">
    <property type="term" value="P:protein deubiquitination"/>
    <property type="evidence" value="ECO:0007669"/>
    <property type="project" value="InterPro"/>
</dbReference>
<dbReference type="GO" id="GO:0008270">
    <property type="term" value="F:zinc ion binding"/>
    <property type="evidence" value="ECO:0007669"/>
    <property type="project" value="UniProtKB-KW"/>
</dbReference>
<evidence type="ECO:0000259" key="9">
    <source>
        <dbReference type="PROSITE" id="PS50158"/>
    </source>
</evidence>
<feature type="compositionally biased region" description="Polar residues" evidence="7">
    <location>
        <begin position="860"/>
        <end position="869"/>
    </location>
</feature>
<dbReference type="SMART" id="SM00356">
    <property type="entry name" value="ZnF_C3H1"/>
    <property type="match status" value="1"/>
</dbReference>
<feature type="domain" description="C3H1-type" evidence="8">
    <location>
        <begin position="186"/>
        <end position="213"/>
    </location>
</feature>
<dbReference type="VEuPathDB" id="FungiDB:AeMF1_015519"/>
<evidence type="ECO:0000256" key="2">
    <source>
        <dbReference type="ARBA" id="ARBA00022771"/>
    </source>
</evidence>
<keyword evidence="3" id="KW-0833">Ubl conjugation pathway</keyword>
<evidence type="ECO:0000256" key="5">
    <source>
        <dbReference type="ARBA" id="ARBA00022833"/>
    </source>
</evidence>
<dbReference type="AlphaFoldDB" id="A0A6G0XBZ2"/>
<dbReference type="Gene3D" id="3.90.70.10">
    <property type="entry name" value="Cysteine proteinases"/>
    <property type="match status" value="1"/>
</dbReference>
<dbReference type="PANTHER" id="PTHR22975:SF9">
    <property type="entry name" value="ECHINUS SPLICE FORM 3"/>
    <property type="match status" value="1"/>
</dbReference>
<feature type="compositionally biased region" description="Pro residues" evidence="7">
    <location>
        <begin position="98"/>
        <end position="109"/>
    </location>
</feature>
<feature type="region of interest" description="Disordered" evidence="7">
    <location>
        <begin position="329"/>
        <end position="361"/>
    </location>
</feature>
<evidence type="ECO:0000256" key="1">
    <source>
        <dbReference type="ARBA" id="ARBA00022723"/>
    </source>
</evidence>
<organism evidence="11 12">
    <name type="scientific">Aphanomyces euteiches</name>
    <dbReference type="NCBI Taxonomy" id="100861"/>
    <lineage>
        <taxon>Eukaryota</taxon>
        <taxon>Sar</taxon>
        <taxon>Stramenopiles</taxon>
        <taxon>Oomycota</taxon>
        <taxon>Saprolegniomycetes</taxon>
        <taxon>Saprolegniales</taxon>
        <taxon>Verrucalvaceae</taxon>
        <taxon>Aphanomyces</taxon>
    </lineage>
</organism>
<proteinExistence type="predicted"/>
<evidence type="ECO:0000313" key="12">
    <source>
        <dbReference type="Proteomes" id="UP000481153"/>
    </source>
</evidence>
<dbReference type="PROSITE" id="PS50103">
    <property type="entry name" value="ZF_C3H1"/>
    <property type="match status" value="1"/>
</dbReference>
<dbReference type="Pfam" id="PF00098">
    <property type="entry name" value="zf-CCHC"/>
    <property type="match status" value="1"/>
</dbReference>
<evidence type="ECO:0000256" key="6">
    <source>
        <dbReference type="PROSITE-ProRule" id="PRU00723"/>
    </source>
</evidence>
<evidence type="ECO:0000259" key="10">
    <source>
        <dbReference type="PROSITE" id="PS50235"/>
    </source>
</evidence>
<feature type="region of interest" description="Disordered" evidence="7">
    <location>
        <begin position="441"/>
        <end position="501"/>
    </location>
</feature>
<keyword evidence="2 6" id="KW-0863">Zinc-finger</keyword>
<dbReference type="CDD" id="cd02257">
    <property type="entry name" value="Peptidase_C19"/>
    <property type="match status" value="1"/>
</dbReference>
<dbReference type="GO" id="GO:0004843">
    <property type="term" value="F:cysteine-type deubiquitinase activity"/>
    <property type="evidence" value="ECO:0007669"/>
    <property type="project" value="InterPro"/>
</dbReference>
<dbReference type="GO" id="GO:0003676">
    <property type="term" value="F:nucleic acid binding"/>
    <property type="evidence" value="ECO:0007669"/>
    <property type="project" value="InterPro"/>
</dbReference>
<evidence type="ECO:0000256" key="7">
    <source>
        <dbReference type="SAM" id="MobiDB-lite"/>
    </source>
</evidence>
<feature type="domain" description="CCHC-type" evidence="9">
    <location>
        <begin position="159"/>
        <end position="174"/>
    </location>
</feature>
<feature type="compositionally biased region" description="Polar residues" evidence="7">
    <location>
        <begin position="1"/>
        <end position="30"/>
    </location>
</feature>
<feature type="region of interest" description="Disordered" evidence="7">
    <location>
        <begin position="376"/>
        <end position="421"/>
    </location>
</feature>
<evidence type="ECO:0000259" key="8">
    <source>
        <dbReference type="PROSITE" id="PS50103"/>
    </source>
</evidence>
<dbReference type="InterPro" id="IPR000571">
    <property type="entry name" value="Znf_CCCH"/>
</dbReference>
<keyword evidence="1 6" id="KW-0479">Metal-binding</keyword>
<feature type="compositionally biased region" description="Polar residues" evidence="7">
    <location>
        <begin position="475"/>
        <end position="493"/>
    </location>
</feature>
<dbReference type="Proteomes" id="UP000481153">
    <property type="component" value="Unassembled WGS sequence"/>
</dbReference>
<dbReference type="InterPro" id="IPR038765">
    <property type="entry name" value="Papain-like_cys_pep_sf"/>
</dbReference>
<dbReference type="SMART" id="SM00343">
    <property type="entry name" value="ZnF_C2HC"/>
    <property type="match status" value="1"/>
</dbReference>
<comment type="caution">
    <text evidence="11">The sequence shown here is derived from an EMBL/GenBank/DDBJ whole genome shotgun (WGS) entry which is preliminary data.</text>
</comment>
<accession>A0A6G0XBZ2</accession>
<protein>
    <recommendedName>
        <fullName evidence="13">USP domain-containing protein</fullName>
    </recommendedName>
</protein>
<feature type="compositionally biased region" description="Low complexity" evidence="7">
    <location>
        <begin position="271"/>
        <end position="281"/>
    </location>
</feature>
<feature type="compositionally biased region" description="Polar residues" evidence="7">
    <location>
        <begin position="112"/>
        <end position="131"/>
    </location>
</feature>
<feature type="region of interest" description="Disordered" evidence="7">
    <location>
        <begin position="1"/>
        <end position="60"/>
    </location>
</feature>
<dbReference type="PROSITE" id="PS50235">
    <property type="entry name" value="USP_3"/>
    <property type="match status" value="1"/>
</dbReference>
<feature type="zinc finger region" description="C3H1-type" evidence="6">
    <location>
        <begin position="186"/>
        <end position="213"/>
    </location>
</feature>
<evidence type="ECO:0000256" key="4">
    <source>
        <dbReference type="ARBA" id="ARBA00022801"/>
    </source>
</evidence>
<name>A0A6G0XBZ2_9STRA</name>
<reference evidence="11 12" key="1">
    <citation type="submission" date="2019-07" db="EMBL/GenBank/DDBJ databases">
        <title>Genomics analysis of Aphanomyces spp. identifies a new class of oomycete effector associated with host adaptation.</title>
        <authorList>
            <person name="Gaulin E."/>
        </authorList>
    </citation>
    <scope>NUCLEOTIDE SEQUENCE [LARGE SCALE GENOMIC DNA]</scope>
    <source>
        <strain evidence="11 12">ATCC 201684</strain>
    </source>
</reference>